<evidence type="ECO:0000313" key="2">
    <source>
        <dbReference type="EMBL" id="TWJ19573.1"/>
    </source>
</evidence>
<gene>
    <name evidence="2" type="ORF">JN12_01690</name>
</gene>
<keyword evidence="3" id="KW-1185">Reference proteome</keyword>
<name>A0A562VNK5_9BACT</name>
<dbReference type="OrthoDB" id="5432538at2"/>
<evidence type="ECO:0000256" key="1">
    <source>
        <dbReference type="SAM" id="MobiDB-lite"/>
    </source>
</evidence>
<dbReference type="EMBL" id="VLLN01000008">
    <property type="protein sequence ID" value="TWJ19573.1"/>
    <property type="molecule type" value="Genomic_DNA"/>
</dbReference>
<organism evidence="2 3">
    <name type="scientific">Geobacter argillaceus</name>
    <dbReference type="NCBI Taxonomy" id="345631"/>
    <lineage>
        <taxon>Bacteria</taxon>
        <taxon>Pseudomonadati</taxon>
        <taxon>Thermodesulfobacteriota</taxon>
        <taxon>Desulfuromonadia</taxon>
        <taxon>Geobacterales</taxon>
        <taxon>Geobacteraceae</taxon>
        <taxon>Geobacter</taxon>
    </lineage>
</organism>
<comment type="caution">
    <text evidence="2">The sequence shown here is derived from an EMBL/GenBank/DDBJ whole genome shotgun (WGS) entry which is preliminary data.</text>
</comment>
<evidence type="ECO:0000313" key="3">
    <source>
        <dbReference type="Proteomes" id="UP000319449"/>
    </source>
</evidence>
<feature type="compositionally biased region" description="Basic and acidic residues" evidence="1">
    <location>
        <begin position="136"/>
        <end position="159"/>
    </location>
</feature>
<sequence length="180" mass="18900">MKCPKCGFNSFEYLDSCKKCGNDLAAFKMSLGIQPVVMPPGVFSGQEATSEGTEDSFIPETSAIPASAADEFEFGTTSVAPAEAPAMTAEDAAFGEISFDDTASDATTSGWSGSDQADGFSGQEFEGFSTEPVGAPKDDALADMFGKDGAKAAEKKTDPDDFFNSPELADLFKDDTEDKK</sequence>
<feature type="compositionally biased region" description="Polar residues" evidence="1">
    <location>
        <begin position="104"/>
        <end position="115"/>
    </location>
</feature>
<dbReference type="Proteomes" id="UP000319449">
    <property type="component" value="Unassembled WGS sequence"/>
</dbReference>
<accession>A0A562VNK5</accession>
<proteinExistence type="predicted"/>
<feature type="compositionally biased region" description="Basic and acidic residues" evidence="1">
    <location>
        <begin position="170"/>
        <end position="180"/>
    </location>
</feature>
<dbReference type="AlphaFoldDB" id="A0A562VNK5"/>
<reference evidence="2 3" key="1">
    <citation type="submission" date="2019-07" db="EMBL/GenBank/DDBJ databases">
        <title>Genomic Encyclopedia of Archaeal and Bacterial Type Strains, Phase II (KMG-II): from individual species to whole genera.</title>
        <authorList>
            <person name="Goeker M."/>
        </authorList>
    </citation>
    <scope>NUCLEOTIDE SEQUENCE [LARGE SCALE GENOMIC DNA]</scope>
    <source>
        <strain evidence="2 3">ATCC BAA-1139</strain>
    </source>
</reference>
<dbReference type="RefSeq" id="WP_145021147.1">
    <property type="nucleotide sequence ID" value="NZ_VLLN01000008.1"/>
</dbReference>
<protein>
    <submittedName>
        <fullName evidence="2">Uncharacterized protein</fullName>
    </submittedName>
</protein>
<feature type="region of interest" description="Disordered" evidence="1">
    <location>
        <begin position="103"/>
        <end position="180"/>
    </location>
</feature>